<dbReference type="SUPFAM" id="SSF56529">
    <property type="entry name" value="FAH"/>
    <property type="match status" value="1"/>
</dbReference>
<dbReference type="RefSeq" id="WP_052082452.1">
    <property type="nucleotide sequence ID" value="NZ_CP011307.1"/>
</dbReference>
<dbReference type="PANTHER" id="PTHR43211:SF1">
    <property type="entry name" value="BLL6422 PROTEIN"/>
    <property type="match status" value="1"/>
</dbReference>
<dbReference type="PANTHER" id="PTHR43211">
    <property type="entry name" value="FUMARYLACETOACETATE HYDROLASE"/>
    <property type="match status" value="1"/>
</dbReference>
<protein>
    <submittedName>
        <fullName evidence="2">2-keto-4-pentenoate hydratase/2-oxohepta-3-ene-1,7-dioic acid hydratase (Catechol pathway)</fullName>
    </submittedName>
</protein>
<organism evidence="2 3">
    <name type="scientific">Intestinimonas butyriciproducens</name>
    <dbReference type="NCBI Taxonomy" id="1297617"/>
    <lineage>
        <taxon>Bacteria</taxon>
        <taxon>Bacillati</taxon>
        <taxon>Bacillota</taxon>
        <taxon>Clostridia</taxon>
        <taxon>Eubacteriales</taxon>
        <taxon>Intestinimonas</taxon>
    </lineage>
</organism>
<dbReference type="Pfam" id="PF01557">
    <property type="entry name" value="FAA_hydrolase"/>
    <property type="match status" value="1"/>
</dbReference>
<dbReference type="AlphaFoldDB" id="A0A0S2W4B1"/>
<sequence>MKLLTYQYKFFGPRAGMKLDDEVLDLTVLLNCCSSPISDIGALLRRFDDPVAAIQAALHSGAKQETLPLCEVSLCPPILHPASLRDSSLFEAHSNGTSKSNGHTTPPIWYERPIYFYENPNDLTGPEAVISRKAGSVTLDYEAELALVVGKSGRNVTTEHTLEHLFGVTVYNDWTDRAVGGQEVGFLGMHKSKDFAAGLGPWIVTMDEVMDRWNDGRLDLKVDVFVNGKQTTDSSTGTMYWTIPQLFEVITQDCTAVPGDVIGLGTVGGGCLAERGGTLPYLADGDTVEIRIERIGTLRQYVKR</sequence>
<proteinExistence type="predicted"/>
<dbReference type="GO" id="GO:0003824">
    <property type="term" value="F:catalytic activity"/>
    <property type="evidence" value="ECO:0007669"/>
    <property type="project" value="InterPro"/>
</dbReference>
<name>A0A0S2W4B1_9FIRM</name>
<dbReference type="InterPro" id="IPR036663">
    <property type="entry name" value="Fumarylacetoacetase_C_sf"/>
</dbReference>
<reference evidence="2 3" key="1">
    <citation type="journal article" date="2015" name="Nat. Commun.">
        <title>Production of butyrate from lysine and the Amadori product fructoselysine by a human gut commensal.</title>
        <authorList>
            <person name="Bui T.P."/>
            <person name="Ritari J."/>
            <person name="Boeren S."/>
            <person name="de Waard P."/>
            <person name="Plugge C.M."/>
            <person name="de Vos W.M."/>
        </authorList>
    </citation>
    <scope>NUCLEOTIDE SEQUENCE [LARGE SCALE GENOMIC DNA]</scope>
    <source>
        <strain evidence="2 3">AF211</strain>
    </source>
</reference>
<dbReference type="EMBL" id="CP011307">
    <property type="protein sequence ID" value="ALP94216.1"/>
    <property type="molecule type" value="Genomic_DNA"/>
</dbReference>
<dbReference type="InterPro" id="IPR011234">
    <property type="entry name" value="Fumarylacetoacetase-like_C"/>
</dbReference>
<evidence type="ECO:0000259" key="1">
    <source>
        <dbReference type="Pfam" id="PF01557"/>
    </source>
</evidence>
<keyword evidence="3" id="KW-1185">Reference proteome</keyword>
<dbReference type="Gene3D" id="3.90.850.10">
    <property type="entry name" value="Fumarylacetoacetase-like, C-terminal domain"/>
    <property type="match status" value="1"/>
</dbReference>
<dbReference type="STRING" id="1297617.IB211_01825"/>
<dbReference type="KEGG" id="ibu:IB211_01825"/>
<evidence type="ECO:0000313" key="3">
    <source>
        <dbReference type="Proteomes" id="UP000064844"/>
    </source>
</evidence>
<accession>A0A0S2W4B1</accession>
<dbReference type="eggNOG" id="COG0179">
    <property type="taxonomic scope" value="Bacteria"/>
</dbReference>
<gene>
    <name evidence="2" type="ORF">IB211_01825</name>
</gene>
<dbReference type="Proteomes" id="UP000064844">
    <property type="component" value="Chromosome"/>
</dbReference>
<reference evidence="3" key="2">
    <citation type="submission" date="2015-04" db="EMBL/GenBank/DDBJ databases">
        <title>A butyrogenic pathway from the amino acid lysine in a human gut commensal.</title>
        <authorList>
            <person name="de Vos W.M."/>
            <person name="Bui N.T.P."/>
            <person name="Plugge C.M."/>
            <person name="Ritari J."/>
        </authorList>
    </citation>
    <scope>NUCLEOTIDE SEQUENCE [LARGE SCALE GENOMIC DNA]</scope>
    <source>
        <strain evidence="3">AF211</strain>
    </source>
</reference>
<evidence type="ECO:0000313" key="2">
    <source>
        <dbReference type="EMBL" id="ALP94216.1"/>
    </source>
</evidence>
<feature type="domain" description="Fumarylacetoacetase-like C-terminal" evidence="1">
    <location>
        <begin position="105"/>
        <end position="302"/>
    </location>
</feature>